<evidence type="ECO:0000313" key="3">
    <source>
        <dbReference type="Proteomes" id="UP001318860"/>
    </source>
</evidence>
<name>A0ABR0X4W1_REHGL</name>
<dbReference type="InterPro" id="IPR006501">
    <property type="entry name" value="Pectinesterase_inhib_dom"/>
</dbReference>
<dbReference type="Pfam" id="PF04043">
    <property type="entry name" value="PMEI"/>
    <property type="match status" value="1"/>
</dbReference>
<accession>A0ABR0X4W1</accession>
<sequence length="112" mass="12262">MLEGSRGCVSELPPTFKSTKLDDVCRQNKNPPLCLKTLASDPKFRNATLSDLAEIGFQTAGLDAVKIQRKFLSLLNSPTLGSKLRAIYAECEKLYVDASAKLVAANNDFRGR</sequence>
<protein>
    <recommendedName>
        <fullName evidence="1">Pectinesterase inhibitor domain-containing protein</fullName>
    </recommendedName>
</protein>
<gene>
    <name evidence="2" type="ORF">DH2020_013014</name>
</gene>
<dbReference type="NCBIfam" id="TIGR01614">
    <property type="entry name" value="PME_inhib"/>
    <property type="match status" value="1"/>
</dbReference>
<reference evidence="2 3" key="1">
    <citation type="journal article" date="2021" name="Comput. Struct. Biotechnol. J.">
        <title>De novo genome assembly of the potent medicinal plant Rehmannia glutinosa using nanopore technology.</title>
        <authorList>
            <person name="Ma L."/>
            <person name="Dong C."/>
            <person name="Song C."/>
            <person name="Wang X."/>
            <person name="Zheng X."/>
            <person name="Niu Y."/>
            <person name="Chen S."/>
            <person name="Feng W."/>
        </authorList>
    </citation>
    <scope>NUCLEOTIDE SEQUENCE [LARGE SCALE GENOMIC DNA]</scope>
    <source>
        <strain evidence="2">DH-2019</strain>
    </source>
</reference>
<feature type="domain" description="Pectinesterase inhibitor" evidence="1">
    <location>
        <begin position="21"/>
        <end position="105"/>
    </location>
</feature>
<proteinExistence type="predicted"/>
<keyword evidence="3" id="KW-1185">Reference proteome</keyword>
<evidence type="ECO:0000259" key="1">
    <source>
        <dbReference type="Pfam" id="PF04043"/>
    </source>
</evidence>
<dbReference type="Proteomes" id="UP001318860">
    <property type="component" value="Unassembled WGS sequence"/>
</dbReference>
<comment type="caution">
    <text evidence="2">The sequence shown here is derived from an EMBL/GenBank/DDBJ whole genome shotgun (WGS) entry which is preliminary data.</text>
</comment>
<evidence type="ECO:0000313" key="2">
    <source>
        <dbReference type="EMBL" id="KAK6153375.1"/>
    </source>
</evidence>
<dbReference type="InterPro" id="IPR035513">
    <property type="entry name" value="Invertase/methylesterase_inhib"/>
</dbReference>
<organism evidence="2 3">
    <name type="scientific">Rehmannia glutinosa</name>
    <name type="common">Chinese foxglove</name>
    <dbReference type="NCBI Taxonomy" id="99300"/>
    <lineage>
        <taxon>Eukaryota</taxon>
        <taxon>Viridiplantae</taxon>
        <taxon>Streptophyta</taxon>
        <taxon>Embryophyta</taxon>
        <taxon>Tracheophyta</taxon>
        <taxon>Spermatophyta</taxon>
        <taxon>Magnoliopsida</taxon>
        <taxon>eudicotyledons</taxon>
        <taxon>Gunneridae</taxon>
        <taxon>Pentapetalae</taxon>
        <taxon>asterids</taxon>
        <taxon>lamiids</taxon>
        <taxon>Lamiales</taxon>
        <taxon>Orobanchaceae</taxon>
        <taxon>Rehmannieae</taxon>
        <taxon>Rehmannia</taxon>
    </lineage>
</organism>
<dbReference type="SUPFAM" id="SSF101148">
    <property type="entry name" value="Plant invertase/pectin methylesterase inhibitor"/>
    <property type="match status" value="1"/>
</dbReference>
<dbReference type="EMBL" id="JABTTQ020000006">
    <property type="protein sequence ID" value="KAK6153375.1"/>
    <property type="molecule type" value="Genomic_DNA"/>
</dbReference>
<dbReference type="Gene3D" id="1.20.140.40">
    <property type="entry name" value="Invertase/pectin methylesterase inhibitor family protein"/>
    <property type="match status" value="1"/>
</dbReference>